<proteinExistence type="inferred from homology"/>
<sequence>MNQAPFLPVNHPQPNFLHWLGSLWKFSRPHTIIGTSLSVLSLYLIAMGNISDFFGHWPVLLLTWVACLAGNVYIVGLNQLEDIDIDKINKPHLPLAKGEFSRLTGGLIVGFTGILAIIMAFIGGFWLLITVGISLLIGTAYSLPPVRLKRFPLWAALCIFTVRGVIVNLGLFRHYNTVINQNQSIYPSIWVLTAFILVFTVAIAIFKDVPDLEGDRIYQITTFTLLLGSEKILIVSLLTISMCYGGMVAVGLLGVTGINSPLTIVAHLLLLLLLWWRSRRVNLEDKSEISQFYQFIWKLFFLEYLIFPLACLI</sequence>
<feature type="transmembrane region" description="Helical" evidence="7">
    <location>
        <begin position="100"/>
        <end position="119"/>
    </location>
</feature>
<dbReference type="NCBIfam" id="NF009525">
    <property type="entry name" value="PRK12887.1"/>
    <property type="match status" value="1"/>
</dbReference>
<dbReference type="Proteomes" id="UP000325636">
    <property type="component" value="Unassembled WGS sequence"/>
</dbReference>
<reference evidence="9" key="1">
    <citation type="submission" date="2019-04" db="EMBL/GenBank/DDBJ databases">
        <title>Microviridin 1777: A Toxic Chymotrypsin Inhibitor Discovered by a Metabologenomic Approach.</title>
        <authorList>
            <person name="Sieber S."/>
            <person name="Grendelmeier S.M."/>
            <person name="Harris L.A."/>
            <person name="Mitchell D.A."/>
            <person name="Gademann K."/>
        </authorList>
    </citation>
    <scope>NUCLEOTIDE SEQUENCE [LARGE SCALE GENOMIC DNA]</scope>
    <source>
        <strain evidence="9">EAWAG127a</strain>
    </source>
</reference>
<keyword evidence="6 7" id="KW-0472">Membrane</keyword>
<dbReference type="InterPro" id="IPR000537">
    <property type="entry name" value="UbiA_prenyltransferase"/>
</dbReference>
<evidence type="ECO:0000256" key="3">
    <source>
        <dbReference type="ARBA" id="ARBA00022679"/>
    </source>
</evidence>
<evidence type="ECO:0000256" key="7">
    <source>
        <dbReference type="SAM" id="Phobius"/>
    </source>
</evidence>
<evidence type="ECO:0000256" key="6">
    <source>
        <dbReference type="ARBA" id="ARBA00023136"/>
    </source>
</evidence>
<evidence type="ECO:0000256" key="1">
    <source>
        <dbReference type="ARBA" id="ARBA00004141"/>
    </source>
</evidence>
<evidence type="ECO:0000256" key="4">
    <source>
        <dbReference type="ARBA" id="ARBA00022692"/>
    </source>
</evidence>
<feature type="transmembrane region" description="Helical" evidence="7">
    <location>
        <begin position="232"/>
        <end position="252"/>
    </location>
</feature>
<comment type="caution">
    <text evidence="8">The sequence shown here is derived from an EMBL/GenBank/DDBJ whole genome shotgun (WGS) entry which is preliminary data.</text>
</comment>
<accession>A0A5J5LSJ8</accession>
<evidence type="ECO:0000256" key="5">
    <source>
        <dbReference type="ARBA" id="ARBA00022989"/>
    </source>
</evidence>
<evidence type="ECO:0000256" key="2">
    <source>
        <dbReference type="ARBA" id="ARBA00005985"/>
    </source>
</evidence>
<dbReference type="PANTHER" id="PTHR43009">
    <property type="entry name" value="HOMOGENTISATE SOLANESYLTRANSFERASE, CHLOROPLASTIC"/>
    <property type="match status" value="1"/>
</dbReference>
<feature type="transmembrane region" description="Helical" evidence="7">
    <location>
        <begin position="57"/>
        <end position="80"/>
    </location>
</feature>
<keyword evidence="3 8" id="KW-0808">Transferase</keyword>
<keyword evidence="5 7" id="KW-1133">Transmembrane helix</keyword>
<dbReference type="Gene3D" id="1.10.357.140">
    <property type="entry name" value="UbiA prenyltransferase"/>
    <property type="match status" value="1"/>
</dbReference>
<comment type="subcellular location">
    <subcellularLocation>
        <location evidence="1">Membrane</location>
        <topology evidence="1">Multi-pass membrane protein</topology>
    </subcellularLocation>
</comment>
<feature type="transmembrane region" description="Helical" evidence="7">
    <location>
        <begin position="151"/>
        <end position="172"/>
    </location>
</feature>
<dbReference type="EMBL" id="SRLN01000012">
    <property type="protein sequence ID" value="KAB0240488.1"/>
    <property type="molecule type" value="Genomic_DNA"/>
</dbReference>
<evidence type="ECO:0000313" key="9">
    <source>
        <dbReference type="Proteomes" id="UP000325636"/>
    </source>
</evidence>
<dbReference type="CDD" id="cd13960">
    <property type="entry name" value="PT_UbiA_HPT1"/>
    <property type="match status" value="1"/>
</dbReference>
<dbReference type="PANTHER" id="PTHR43009:SF7">
    <property type="entry name" value="HOMOGENTISATE GERANYLGERANYLTRANSFERASE, CHLOROPLASTIC"/>
    <property type="match status" value="1"/>
</dbReference>
<dbReference type="AlphaFoldDB" id="A0A5J5LSJ8"/>
<dbReference type="Pfam" id="PF01040">
    <property type="entry name" value="UbiA"/>
    <property type="match status" value="1"/>
</dbReference>
<feature type="transmembrane region" description="Helical" evidence="7">
    <location>
        <begin position="184"/>
        <end position="206"/>
    </location>
</feature>
<feature type="transmembrane region" description="Helical" evidence="7">
    <location>
        <begin position="258"/>
        <end position="276"/>
    </location>
</feature>
<feature type="transmembrane region" description="Helical" evidence="7">
    <location>
        <begin position="32"/>
        <end position="51"/>
    </location>
</feature>
<dbReference type="EC" id="2.5.1.115" evidence="8"/>
<evidence type="ECO:0000313" key="8">
    <source>
        <dbReference type="EMBL" id="KAB0240488.1"/>
    </source>
</evidence>
<dbReference type="InterPro" id="IPR044502">
    <property type="entry name" value="AtHST-like"/>
</dbReference>
<keyword evidence="4 7" id="KW-0812">Transmembrane</keyword>
<protein>
    <submittedName>
        <fullName evidence="8">Homogentisate phytyltransferase</fullName>
        <ecNumber evidence="8">2.5.1.115</ecNumber>
    </submittedName>
</protein>
<dbReference type="GO" id="GO:0010176">
    <property type="term" value="F:homogentisate phytyltransferase activity"/>
    <property type="evidence" value="ECO:0007669"/>
    <property type="project" value="UniProtKB-EC"/>
</dbReference>
<feature type="transmembrane region" description="Helical" evidence="7">
    <location>
        <begin position="125"/>
        <end position="144"/>
    </location>
</feature>
<gene>
    <name evidence="8" type="ORF">EZJ55_07715</name>
</gene>
<dbReference type="InterPro" id="IPR044878">
    <property type="entry name" value="UbiA_sf"/>
</dbReference>
<dbReference type="Gene3D" id="1.20.120.1780">
    <property type="entry name" value="UbiA prenyltransferase"/>
    <property type="match status" value="1"/>
</dbReference>
<name>A0A5J5LSJ8_MICAE</name>
<dbReference type="GO" id="GO:0016020">
    <property type="term" value="C:membrane"/>
    <property type="evidence" value="ECO:0007669"/>
    <property type="project" value="UniProtKB-SubCell"/>
</dbReference>
<comment type="similarity">
    <text evidence="2">Belongs to the UbiA prenyltransferase family.</text>
</comment>
<organism evidence="8 9">
    <name type="scientific">Microcystis aeruginosa EAWAG127a</name>
    <dbReference type="NCBI Taxonomy" id="2529855"/>
    <lineage>
        <taxon>Bacteria</taxon>
        <taxon>Bacillati</taxon>
        <taxon>Cyanobacteriota</taxon>
        <taxon>Cyanophyceae</taxon>
        <taxon>Oscillatoriophycideae</taxon>
        <taxon>Chroococcales</taxon>
        <taxon>Microcystaceae</taxon>
        <taxon>Microcystis</taxon>
    </lineage>
</organism>
<dbReference type="RefSeq" id="WP_150975960.1">
    <property type="nucleotide sequence ID" value="NZ_SRLN01000012.1"/>
</dbReference>